<gene>
    <name evidence="1" type="primary">DPH2_2</name>
    <name evidence="1" type="ORF">EV182_004798</name>
</gene>
<reference evidence="1" key="1">
    <citation type="submission" date="2022-06" db="EMBL/GenBank/DDBJ databases">
        <title>Phylogenomic reconstructions and comparative analyses of Kickxellomycotina fungi.</title>
        <authorList>
            <person name="Reynolds N.K."/>
            <person name="Stajich J.E."/>
            <person name="Barry K."/>
            <person name="Grigoriev I.V."/>
            <person name="Crous P."/>
            <person name="Smith M.E."/>
        </authorList>
    </citation>
    <scope>NUCLEOTIDE SEQUENCE</scope>
    <source>
        <strain evidence="1">RSA 2271</strain>
    </source>
</reference>
<comment type="caution">
    <text evidence="1">The sequence shown here is derived from an EMBL/GenBank/DDBJ whole genome shotgun (WGS) entry which is preliminary data.</text>
</comment>
<evidence type="ECO:0000313" key="2">
    <source>
        <dbReference type="Proteomes" id="UP001145114"/>
    </source>
</evidence>
<dbReference type="Proteomes" id="UP001145114">
    <property type="component" value="Unassembled WGS sequence"/>
</dbReference>
<dbReference type="EMBL" id="JAMZIH010001559">
    <property type="protein sequence ID" value="KAJ1678089.1"/>
    <property type="molecule type" value="Genomic_DNA"/>
</dbReference>
<sequence length="323" mass="35286">MSAEISHPVPVAASGLEAVERQVDAPSAKLTSSLVEFEEFYEIDQTARIISEGGYRRVALQFPDEMLADSTCVAERLADLTGSKMFVLADTTYGSCCIDEVAAQHCDSDLIVHYGHTCLTLTSRIPVLFVYGRLGFDTDKFIQAFASQFASDVDKERRFALLYHVSYAYKICEVTERLKARGYHNVTKSNVRRSFEPYIPKDGAATSTTDRGCCSGCPVSASCEGPAAAEAPVPLSHQDYISRDASAAGSGEEFGIAGRTFDGLDAGSLAEHTIIYLGKEGPTLSNIMLTNSKSQVYSYNPDTDQLRCESAVVNRHLGRRYMM</sequence>
<protein>
    <submittedName>
        <fullName evidence="1">Diphthamide biosynthesis protein 2</fullName>
    </submittedName>
</protein>
<organism evidence="1 2">
    <name type="scientific">Spiromyces aspiralis</name>
    <dbReference type="NCBI Taxonomy" id="68401"/>
    <lineage>
        <taxon>Eukaryota</taxon>
        <taxon>Fungi</taxon>
        <taxon>Fungi incertae sedis</taxon>
        <taxon>Zoopagomycota</taxon>
        <taxon>Kickxellomycotina</taxon>
        <taxon>Kickxellomycetes</taxon>
        <taxon>Kickxellales</taxon>
        <taxon>Kickxellaceae</taxon>
        <taxon>Spiromyces</taxon>
    </lineage>
</organism>
<evidence type="ECO:0000313" key="1">
    <source>
        <dbReference type="EMBL" id="KAJ1678089.1"/>
    </source>
</evidence>
<proteinExistence type="predicted"/>
<accession>A0ACC1HNK7</accession>
<keyword evidence="2" id="KW-1185">Reference proteome</keyword>
<name>A0ACC1HNK7_9FUNG</name>
<feature type="non-terminal residue" evidence="1">
    <location>
        <position position="323"/>
    </location>
</feature>